<evidence type="ECO:0008006" key="4">
    <source>
        <dbReference type="Google" id="ProtNLM"/>
    </source>
</evidence>
<keyword evidence="3" id="KW-1185">Reference proteome</keyword>
<name>A0A9W9ZT21_9CNID</name>
<proteinExistence type="predicted"/>
<gene>
    <name evidence="2" type="ORF">OS493_008648</name>
</gene>
<reference evidence="2" key="1">
    <citation type="submission" date="2023-01" db="EMBL/GenBank/DDBJ databases">
        <title>Genome assembly of the deep-sea coral Lophelia pertusa.</title>
        <authorList>
            <person name="Herrera S."/>
            <person name="Cordes E."/>
        </authorList>
    </citation>
    <scope>NUCLEOTIDE SEQUENCE</scope>
    <source>
        <strain evidence="2">USNM1676648</strain>
        <tissue evidence="2">Polyp</tissue>
    </source>
</reference>
<accession>A0A9W9ZT21</accession>
<comment type="caution">
    <text evidence="2">The sequence shown here is derived from an EMBL/GenBank/DDBJ whole genome shotgun (WGS) entry which is preliminary data.</text>
</comment>
<organism evidence="2 3">
    <name type="scientific">Desmophyllum pertusum</name>
    <dbReference type="NCBI Taxonomy" id="174260"/>
    <lineage>
        <taxon>Eukaryota</taxon>
        <taxon>Metazoa</taxon>
        <taxon>Cnidaria</taxon>
        <taxon>Anthozoa</taxon>
        <taxon>Hexacorallia</taxon>
        <taxon>Scleractinia</taxon>
        <taxon>Caryophylliina</taxon>
        <taxon>Caryophylliidae</taxon>
        <taxon>Desmophyllum</taxon>
    </lineage>
</organism>
<dbReference type="EMBL" id="MU825876">
    <property type="protein sequence ID" value="KAJ7386513.1"/>
    <property type="molecule type" value="Genomic_DNA"/>
</dbReference>
<feature type="signal peptide" evidence="1">
    <location>
        <begin position="1"/>
        <end position="23"/>
    </location>
</feature>
<keyword evidence="1" id="KW-0732">Signal</keyword>
<feature type="chain" id="PRO_5040764095" description="Apple domain-containing protein" evidence="1">
    <location>
        <begin position="24"/>
        <end position="121"/>
    </location>
</feature>
<sequence length="121" mass="13721">MASPKLTILLGFTLLAFQQETFCDERANQGTEAYSRFSEFVKYENHLLDIQRLSITRVNLPIECALGCVRLPGCLSFNIEIDKPLEIASSLICELLSAGKLGNSRRFRRSKKFDHYETSVS</sequence>
<evidence type="ECO:0000256" key="1">
    <source>
        <dbReference type="SAM" id="SignalP"/>
    </source>
</evidence>
<evidence type="ECO:0000313" key="3">
    <source>
        <dbReference type="Proteomes" id="UP001163046"/>
    </source>
</evidence>
<dbReference type="AlphaFoldDB" id="A0A9W9ZT21"/>
<dbReference type="Proteomes" id="UP001163046">
    <property type="component" value="Unassembled WGS sequence"/>
</dbReference>
<evidence type="ECO:0000313" key="2">
    <source>
        <dbReference type="EMBL" id="KAJ7386513.1"/>
    </source>
</evidence>
<protein>
    <recommendedName>
        <fullName evidence="4">Apple domain-containing protein</fullName>
    </recommendedName>
</protein>